<accession>A0A7G3G5S7</accession>
<keyword evidence="1" id="KW-0732">Signal</keyword>
<evidence type="ECO:0000313" key="2">
    <source>
        <dbReference type="EMBL" id="QBC42641.1"/>
    </source>
</evidence>
<dbReference type="PROSITE" id="PS51257">
    <property type="entry name" value="PROKAR_LIPOPROTEIN"/>
    <property type="match status" value="1"/>
</dbReference>
<protein>
    <recommendedName>
        <fullName evidence="4">DUF3304 domain-containing protein</fullName>
    </recommendedName>
</protein>
<dbReference type="Proteomes" id="UP000515917">
    <property type="component" value="Chromosome"/>
</dbReference>
<dbReference type="RefSeq" id="WP_130105259.1">
    <property type="nucleotide sequence ID" value="NZ_CP025781.1"/>
</dbReference>
<evidence type="ECO:0000256" key="1">
    <source>
        <dbReference type="SAM" id="SignalP"/>
    </source>
</evidence>
<reference evidence="2 3" key="1">
    <citation type="submission" date="2018-01" db="EMBL/GenBank/DDBJ databases">
        <title>Genome sequence of Iodobacter sp. strain PCH194 isolated from Indian Trans-Himalaya.</title>
        <authorList>
            <person name="Kumar V."/>
            <person name="Thakur V."/>
            <person name="Kumar S."/>
            <person name="Singh D."/>
        </authorList>
    </citation>
    <scope>NUCLEOTIDE SEQUENCE [LARGE SCALE GENOMIC DNA]</scope>
    <source>
        <strain evidence="2 3">PCH194</strain>
    </source>
</reference>
<dbReference type="KEGG" id="ifl:C1H71_03105"/>
<feature type="chain" id="PRO_5028840534" description="DUF3304 domain-containing protein" evidence="1">
    <location>
        <begin position="23"/>
        <end position="169"/>
    </location>
</feature>
<proteinExistence type="predicted"/>
<feature type="signal peptide" evidence="1">
    <location>
        <begin position="1"/>
        <end position="22"/>
    </location>
</feature>
<evidence type="ECO:0008006" key="4">
    <source>
        <dbReference type="Google" id="ProtNLM"/>
    </source>
</evidence>
<keyword evidence="3" id="KW-1185">Reference proteome</keyword>
<dbReference type="AlphaFoldDB" id="A0A7G3G5S7"/>
<gene>
    <name evidence="2" type="ORF">C1H71_03105</name>
</gene>
<dbReference type="EMBL" id="CP025781">
    <property type="protein sequence ID" value="QBC42641.1"/>
    <property type="molecule type" value="Genomic_DNA"/>
</dbReference>
<evidence type="ECO:0000313" key="3">
    <source>
        <dbReference type="Proteomes" id="UP000515917"/>
    </source>
</evidence>
<name>A0A7G3G5S7_9NEIS</name>
<organism evidence="2 3">
    <name type="scientific">Iodobacter fluviatilis</name>
    <dbReference type="NCBI Taxonomy" id="537"/>
    <lineage>
        <taxon>Bacteria</taxon>
        <taxon>Pseudomonadati</taxon>
        <taxon>Pseudomonadota</taxon>
        <taxon>Betaproteobacteria</taxon>
        <taxon>Neisseriales</taxon>
        <taxon>Chitinibacteraceae</taxon>
        <taxon>Iodobacter</taxon>
    </lineage>
</organism>
<sequence>MKRFYWLLMAVLMGLLAGCANLADGSDQPFTGSGGKALNMILVNHNHRPISQAFVGTNWAANAGAGDAKGPGGGGIVCCYNVTDWRKPVKVMWTFSALGEPSFYNKEGIRTEGKITTPKEDHVAMVNLPPRMPIASSDMFKDEGNLCVIFKDLNTVELQYSVRFDCGVF</sequence>